<dbReference type="Proteomes" id="UP001221189">
    <property type="component" value="Unassembled WGS sequence"/>
</dbReference>
<sequence>MTRRPVAAPKSRVKMTRMNVHPPELFCREIINSDQGGSVENISFPKTIANWRDESEYEVPSGVDKYSWLAWESLRRNLYFQRFCDGCRSKGSYALHDDVFLEDWGLQEFKWHEDAYRGVNSAPLWNWGLDIKTVFGPRRPNFREQAKAMREKQGYEGRKTGQKQIIDPAVFEVLDLRVPSPEVKSALVIRPTSRTTRSTPAAKATAVSAEIDPKPYFNPNPGFALQEGQMAVVFDFEKLSQYSGAVDYQMKLLRRRLFDEVAEYVRSSPRVIKAQVDSVSKYLRVADAMLDPELPTHSEILSELDLEMEVKKFDLVIRSARHLIYDRGYLGLMVRADAVK</sequence>
<evidence type="ECO:0000313" key="2">
    <source>
        <dbReference type="Proteomes" id="UP001221189"/>
    </source>
</evidence>
<organism evidence="1 2">
    <name type="scientific">Roseateles albus</name>
    <dbReference type="NCBI Taxonomy" id="2987525"/>
    <lineage>
        <taxon>Bacteria</taxon>
        <taxon>Pseudomonadati</taxon>
        <taxon>Pseudomonadota</taxon>
        <taxon>Betaproteobacteria</taxon>
        <taxon>Burkholderiales</taxon>
        <taxon>Sphaerotilaceae</taxon>
        <taxon>Roseateles</taxon>
    </lineage>
</organism>
<evidence type="ECO:0000313" key="1">
    <source>
        <dbReference type="EMBL" id="MDC8774378.1"/>
    </source>
</evidence>
<comment type="caution">
    <text evidence="1">The sequence shown here is derived from an EMBL/GenBank/DDBJ whole genome shotgun (WGS) entry which is preliminary data.</text>
</comment>
<name>A0ABT5KKE3_9BURK</name>
<dbReference type="RefSeq" id="WP_273602385.1">
    <property type="nucleotide sequence ID" value="NZ_JAQQXT010000021.1"/>
</dbReference>
<accession>A0ABT5KKE3</accession>
<proteinExistence type="predicted"/>
<protein>
    <submittedName>
        <fullName evidence="1">Uncharacterized protein</fullName>
    </submittedName>
</protein>
<keyword evidence="2" id="KW-1185">Reference proteome</keyword>
<reference evidence="1 2" key="1">
    <citation type="submission" date="2022-10" db="EMBL/GenBank/DDBJ databases">
        <title>Paucibacter sp. hw1 Genome sequencing.</title>
        <authorList>
            <person name="Park S."/>
        </authorList>
    </citation>
    <scope>NUCLEOTIDE SEQUENCE [LARGE SCALE GENOMIC DNA]</scope>
    <source>
        <strain evidence="2">hw1</strain>
    </source>
</reference>
<gene>
    <name evidence="1" type="ORF">PRZ03_22670</name>
</gene>
<dbReference type="EMBL" id="JAQQXT010000021">
    <property type="protein sequence ID" value="MDC8774378.1"/>
    <property type="molecule type" value="Genomic_DNA"/>
</dbReference>